<protein>
    <submittedName>
        <fullName evidence="4">Echinoderm microtubule-associated protein-like</fullName>
    </submittedName>
</protein>
<evidence type="ECO:0000313" key="4">
    <source>
        <dbReference type="EMBL" id="KAB7500799.1"/>
    </source>
</evidence>
<organism evidence="4 5">
    <name type="scientific">Armadillidium nasatum</name>
    <dbReference type="NCBI Taxonomy" id="96803"/>
    <lineage>
        <taxon>Eukaryota</taxon>
        <taxon>Metazoa</taxon>
        <taxon>Ecdysozoa</taxon>
        <taxon>Arthropoda</taxon>
        <taxon>Crustacea</taxon>
        <taxon>Multicrustacea</taxon>
        <taxon>Malacostraca</taxon>
        <taxon>Eumalacostraca</taxon>
        <taxon>Peracarida</taxon>
        <taxon>Isopoda</taxon>
        <taxon>Oniscidea</taxon>
        <taxon>Crinocheta</taxon>
        <taxon>Armadillidiidae</taxon>
        <taxon>Armadillidium</taxon>
    </lineage>
</organism>
<dbReference type="Pfam" id="PF23409">
    <property type="entry name" value="Beta-prop_EML"/>
    <property type="match status" value="1"/>
</dbReference>
<name>A0A5N5T430_9CRUS</name>
<dbReference type="GO" id="GO:0000226">
    <property type="term" value="P:microtubule cytoskeleton organization"/>
    <property type="evidence" value="ECO:0007669"/>
    <property type="project" value="TreeGrafter"/>
</dbReference>
<accession>A0A5N5T430</accession>
<keyword evidence="5" id="KW-1185">Reference proteome</keyword>
<dbReference type="Gene3D" id="2.130.10.10">
    <property type="entry name" value="YVTN repeat-like/Quinoprotein amine dehydrogenase"/>
    <property type="match status" value="1"/>
</dbReference>
<dbReference type="InterPro" id="IPR055439">
    <property type="entry name" value="Beta-prop_EML_1st"/>
</dbReference>
<dbReference type="OrthoDB" id="6365783at2759"/>
<dbReference type="InterPro" id="IPR015943">
    <property type="entry name" value="WD40/YVTN_repeat-like_dom_sf"/>
</dbReference>
<feature type="domain" description="EML-like first beta-propeller" evidence="3">
    <location>
        <begin position="120"/>
        <end position="250"/>
    </location>
</feature>
<evidence type="ECO:0000256" key="2">
    <source>
        <dbReference type="ARBA" id="ARBA00022737"/>
    </source>
</evidence>
<proteinExistence type="predicted"/>
<keyword evidence="2" id="KW-0677">Repeat</keyword>
<gene>
    <name evidence="4" type="primary">DCX-EMAP</name>
    <name evidence="4" type="ORF">Anas_08491</name>
</gene>
<dbReference type="InterPro" id="IPR050630">
    <property type="entry name" value="WD_repeat_EMAP"/>
</dbReference>
<dbReference type="InterPro" id="IPR036322">
    <property type="entry name" value="WD40_repeat_dom_sf"/>
</dbReference>
<evidence type="ECO:0000313" key="5">
    <source>
        <dbReference type="Proteomes" id="UP000326759"/>
    </source>
</evidence>
<dbReference type="SUPFAM" id="SSF50978">
    <property type="entry name" value="WD40 repeat-like"/>
    <property type="match status" value="1"/>
</dbReference>
<dbReference type="PANTHER" id="PTHR13720">
    <property type="entry name" value="WD-40 REPEAT PROTEIN"/>
    <property type="match status" value="1"/>
</dbReference>
<evidence type="ECO:0000259" key="3">
    <source>
        <dbReference type="Pfam" id="PF23409"/>
    </source>
</evidence>
<reference evidence="4 5" key="1">
    <citation type="journal article" date="2019" name="PLoS Biol.">
        <title>Sex chromosomes control vertical transmission of feminizing Wolbachia symbionts in an isopod.</title>
        <authorList>
            <person name="Becking T."/>
            <person name="Chebbi M.A."/>
            <person name="Giraud I."/>
            <person name="Moumen B."/>
            <person name="Laverre T."/>
            <person name="Caubet Y."/>
            <person name="Peccoud J."/>
            <person name="Gilbert C."/>
            <person name="Cordaux R."/>
        </authorList>
    </citation>
    <scope>NUCLEOTIDE SEQUENCE [LARGE SCALE GENOMIC DNA]</scope>
    <source>
        <strain evidence="4">ANa2</strain>
        <tissue evidence="4">Whole body excluding digestive tract and cuticle</tissue>
    </source>
</reference>
<dbReference type="GO" id="GO:0008017">
    <property type="term" value="F:microtubule binding"/>
    <property type="evidence" value="ECO:0007669"/>
    <property type="project" value="TreeGrafter"/>
</dbReference>
<sequence>MIACLFSDISIPGRLIILLLDLYHNREQLFFLHYTSKKEKRKRQLGYKLIRTRRRNLAPKGPKEHLPPAELSIYVFKLCFHLFFQLRGEGRRTENIEQNFAVLQIRISYKGYVRISCWISMALHPTRDLVASGQRATRGHKMSAHVRVWSTRSLITLHILGEREMGMGIMAVAFSQRNRGLFLLAVDADQEHLLSVWTWENEKVFGKIATHHDFIYGASFHPMDNNLIIIYGKKLLSLWVRRKDGIFTKTLLLGVR</sequence>
<dbReference type="AlphaFoldDB" id="A0A5N5T430"/>
<keyword evidence="1" id="KW-0853">WD repeat</keyword>
<dbReference type="Proteomes" id="UP000326759">
    <property type="component" value="Unassembled WGS sequence"/>
</dbReference>
<dbReference type="GO" id="GO:0072686">
    <property type="term" value="C:mitotic spindle"/>
    <property type="evidence" value="ECO:0007669"/>
    <property type="project" value="TreeGrafter"/>
</dbReference>
<evidence type="ECO:0000256" key="1">
    <source>
        <dbReference type="ARBA" id="ARBA00022574"/>
    </source>
</evidence>
<comment type="caution">
    <text evidence="4">The sequence shown here is derived from an EMBL/GenBank/DDBJ whole genome shotgun (WGS) entry which is preliminary data.</text>
</comment>
<dbReference type="EMBL" id="SEYY01012591">
    <property type="protein sequence ID" value="KAB7500799.1"/>
    <property type="molecule type" value="Genomic_DNA"/>
</dbReference>
<dbReference type="PANTHER" id="PTHR13720:SF55">
    <property type="entry name" value="ECHINODERM MICROTUBULE-ASSOCIATED PROTEIN-LIKE CG42247"/>
    <property type="match status" value="1"/>
</dbReference>